<keyword evidence="3" id="KW-0560">Oxidoreductase</keyword>
<keyword evidence="4" id="KW-0349">Heme</keyword>
<dbReference type="EMBL" id="FOAP01000013">
    <property type="protein sequence ID" value="SEM22092.1"/>
    <property type="molecule type" value="Genomic_DNA"/>
</dbReference>
<dbReference type="Gene3D" id="1.10.760.10">
    <property type="entry name" value="Cytochrome c-like domain"/>
    <property type="match status" value="2"/>
</dbReference>
<feature type="binding site" description="covalent" evidence="4">
    <location>
        <position position="84"/>
    </location>
    <ligand>
        <name>heme c</name>
        <dbReference type="ChEBI" id="CHEBI:61717"/>
        <label>1</label>
    </ligand>
</feature>
<sequence length="391" mass="42926">MKKANRPSPHLLALALVSLLTGACGSEEIFPSFDELALLQELHTLTKRPPVDSTNRFADDSRAAELGLALFNDKKLSGCGTVACASCHGGEGKTVDTAFAEGCDGHLTARNPPTTLNADYNRWFMWDGRADRLWNQAILPLTNPYEMNSNADIVRARLTEAYATSYQDIFGKTPEETVDGNEVLANVGKLMQAYERKINRTNAPFDEDVRRFIAAVDVSQAQVEADPAFLGLKTYFRKGQCIVCHKGATMSDNLFHNIGVKDTTPSAAGQYVAMQPMLDWPFNAAGRYSDNRTGLDATRLPAMQLDLQNKRTEMEGAYKTPTLRNIALTGPYMHTGELVTLGDVVDFYDKGGEPASAFTGVKTSTIVELKLTTEERQSLIHLLESMTGTQQ</sequence>
<feature type="binding site" description="axial binding residue" evidence="5">
    <location>
        <position position="88"/>
    </location>
    <ligand>
        <name>heme c</name>
        <dbReference type="ChEBI" id="CHEBI:61717"/>
        <label>1</label>
    </ligand>
    <ligandPart>
        <name>Fe</name>
        <dbReference type="ChEBI" id="CHEBI:18248"/>
    </ligandPart>
</feature>
<evidence type="ECO:0000256" key="3">
    <source>
        <dbReference type="ARBA" id="ARBA00023002"/>
    </source>
</evidence>
<keyword evidence="9" id="KW-1185">Reference proteome</keyword>
<dbReference type="RefSeq" id="WP_075008728.1">
    <property type="nucleotide sequence ID" value="NZ_FOAP01000013.1"/>
</dbReference>
<evidence type="ECO:0000259" key="7">
    <source>
        <dbReference type="Pfam" id="PF03150"/>
    </source>
</evidence>
<feature type="signal peptide" evidence="6">
    <location>
        <begin position="1"/>
        <end position="23"/>
    </location>
</feature>
<accession>A0A1H7WKC7</accession>
<dbReference type="GO" id="GO:0020037">
    <property type="term" value="F:heme binding"/>
    <property type="evidence" value="ECO:0007669"/>
    <property type="project" value="InterPro"/>
</dbReference>
<evidence type="ECO:0000313" key="9">
    <source>
        <dbReference type="Proteomes" id="UP000182719"/>
    </source>
</evidence>
<evidence type="ECO:0000256" key="5">
    <source>
        <dbReference type="PIRSR" id="PIRSR000294-2"/>
    </source>
</evidence>
<feature type="domain" description="Di-haem cytochrome c peroxidase" evidence="7">
    <location>
        <begin position="63"/>
        <end position="209"/>
    </location>
</feature>
<organism evidence="8 9">
    <name type="scientific">Stigmatella aurantiaca</name>
    <dbReference type="NCBI Taxonomy" id="41"/>
    <lineage>
        <taxon>Bacteria</taxon>
        <taxon>Pseudomonadati</taxon>
        <taxon>Myxococcota</taxon>
        <taxon>Myxococcia</taxon>
        <taxon>Myxococcales</taxon>
        <taxon>Cystobacterineae</taxon>
        <taxon>Archangiaceae</taxon>
        <taxon>Stigmatella</taxon>
    </lineage>
</organism>
<evidence type="ECO:0000313" key="8">
    <source>
        <dbReference type="EMBL" id="SEM22092.1"/>
    </source>
</evidence>
<name>A0A1H7WKC7_STIAU</name>
<gene>
    <name evidence="8" type="ORF">SAMN05444354_11365</name>
</gene>
<reference evidence="9" key="1">
    <citation type="submission" date="2016-10" db="EMBL/GenBank/DDBJ databases">
        <authorList>
            <person name="Varghese N."/>
            <person name="Submissions S."/>
        </authorList>
    </citation>
    <scope>NUCLEOTIDE SEQUENCE [LARGE SCALE GENOMIC DNA]</scope>
    <source>
        <strain evidence="9">DSM 17044</strain>
    </source>
</reference>
<dbReference type="InterPro" id="IPR004852">
    <property type="entry name" value="Di-haem_cyt_c_peroxidsae"/>
</dbReference>
<proteinExistence type="predicted"/>
<feature type="binding site" description="covalent" evidence="4">
    <location>
        <position position="87"/>
    </location>
    <ligand>
        <name>heme c</name>
        <dbReference type="ChEBI" id="CHEBI:61717"/>
        <label>1</label>
    </ligand>
</feature>
<evidence type="ECO:0000256" key="4">
    <source>
        <dbReference type="PIRSR" id="PIRSR000294-1"/>
    </source>
</evidence>
<dbReference type="InterPro" id="IPR026259">
    <property type="entry name" value="MauG/Cytc_peroxidase"/>
</dbReference>
<feature type="binding site" description="covalent" evidence="4">
    <location>
        <position position="244"/>
    </location>
    <ligand>
        <name>heme c</name>
        <dbReference type="ChEBI" id="CHEBI:61717"/>
        <label>2</label>
    </ligand>
</feature>
<dbReference type="PROSITE" id="PS51257">
    <property type="entry name" value="PROKAR_LIPOPROTEIN"/>
    <property type="match status" value="1"/>
</dbReference>
<keyword evidence="8" id="KW-0575">Peroxidase</keyword>
<dbReference type="SUPFAM" id="SSF46626">
    <property type="entry name" value="Cytochrome c"/>
    <property type="match status" value="2"/>
</dbReference>
<dbReference type="Pfam" id="PF03150">
    <property type="entry name" value="CCP_MauG"/>
    <property type="match status" value="1"/>
</dbReference>
<comment type="subcellular location">
    <subcellularLocation>
        <location evidence="1">Cell envelope</location>
    </subcellularLocation>
</comment>
<dbReference type="GO" id="GO:0004130">
    <property type="term" value="F:cytochrome-c peroxidase activity"/>
    <property type="evidence" value="ECO:0007669"/>
    <property type="project" value="TreeGrafter"/>
</dbReference>
<dbReference type="Proteomes" id="UP000182719">
    <property type="component" value="Unassembled WGS sequence"/>
</dbReference>
<dbReference type="OrthoDB" id="9805202at2"/>
<comment type="PTM">
    <text evidence="4">Binds 2 heme groups per subunit.</text>
</comment>
<feature type="binding site" description="axial binding residue" evidence="5">
    <location>
        <position position="245"/>
    </location>
    <ligand>
        <name>heme c</name>
        <dbReference type="ChEBI" id="CHEBI:61717"/>
        <label>2</label>
    </ligand>
    <ligandPart>
        <name>Fe</name>
        <dbReference type="ChEBI" id="CHEBI:18248"/>
    </ligandPart>
</feature>
<evidence type="ECO:0000256" key="6">
    <source>
        <dbReference type="SAM" id="SignalP"/>
    </source>
</evidence>
<dbReference type="InterPro" id="IPR036909">
    <property type="entry name" value="Cyt_c-like_dom_sf"/>
</dbReference>
<dbReference type="GO" id="GO:0030313">
    <property type="term" value="C:cell envelope"/>
    <property type="evidence" value="ECO:0007669"/>
    <property type="project" value="UniProtKB-SubCell"/>
</dbReference>
<dbReference type="PIRSF" id="PIRSF000294">
    <property type="entry name" value="Cytochrome-c_peroxidase"/>
    <property type="match status" value="1"/>
</dbReference>
<feature type="chain" id="PRO_5010242104" evidence="6">
    <location>
        <begin position="24"/>
        <end position="391"/>
    </location>
</feature>
<keyword evidence="2 6" id="KW-0732">Signal</keyword>
<keyword evidence="5" id="KW-0408">Iron</keyword>
<dbReference type="GO" id="GO:0046872">
    <property type="term" value="F:metal ion binding"/>
    <property type="evidence" value="ECO:0007669"/>
    <property type="project" value="UniProtKB-KW"/>
</dbReference>
<evidence type="ECO:0000256" key="1">
    <source>
        <dbReference type="ARBA" id="ARBA00004196"/>
    </source>
</evidence>
<dbReference type="InterPro" id="IPR051395">
    <property type="entry name" value="Cytochrome_c_Peroxidase/MauG"/>
</dbReference>
<evidence type="ECO:0000256" key="2">
    <source>
        <dbReference type="ARBA" id="ARBA00022729"/>
    </source>
</evidence>
<dbReference type="AlphaFoldDB" id="A0A1H7WKC7"/>
<keyword evidence="5" id="KW-0479">Metal-binding</keyword>
<comment type="cofactor">
    <cofactor evidence="4">
        <name>heme</name>
        <dbReference type="ChEBI" id="CHEBI:30413"/>
    </cofactor>
    <text evidence="4">Binds 2 heme groups.</text>
</comment>
<dbReference type="GO" id="GO:0009055">
    <property type="term" value="F:electron transfer activity"/>
    <property type="evidence" value="ECO:0007669"/>
    <property type="project" value="InterPro"/>
</dbReference>
<feature type="binding site" description="covalent" evidence="4">
    <location>
        <position position="241"/>
    </location>
    <ligand>
        <name>heme c</name>
        <dbReference type="ChEBI" id="CHEBI:61717"/>
        <label>2</label>
    </ligand>
</feature>
<protein>
    <submittedName>
        <fullName evidence="8">Cytochrome c peroxidase</fullName>
    </submittedName>
</protein>
<dbReference type="PANTHER" id="PTHR30600">
    <property type="entry name" value="CYTOCHROME C PEROXIDASE-RELATED"/>
    <property type="match status" value="1"/>
</dbReference>